<proteinExistence type="predicted"/>
<keyword evidence="3" id="KW-1185">Reference proteome</keyword>
<keyword evidence="1" id="KW-0472">Membrane</keyword>
<dbReference type="EMBL" id="OX451740">
    <property type="protein sequence ID" value="CAI8615716.1"/>
    <property type="molecule type" value="Genomic_DNA"/>
</dbReference>
<protein>
    <submittedName>
        <fullName evidence="2">Uncharacterized protein</fullName>
    </submittedName>
</protein>
<sequence>MIFVSDDLNTASPPFSLRSSSILDLHCVSLLIFMRLTYRIFFFFRFKWRQRSRRTYGASLTTTNKDRTLDNSRSRFKSCTIRAFLEDAGGSRCYYVMEQNDVDDDCCRLKLSRKKKDEATMRLYREMLIIQGGFEVAKESKNCKEIPEDDEAILIIIRFQRELEVVMEFCLAFYYSLLLEVCWNLLVGYRNPVRGWLEVVRVWNSMVRGLKAKFDRVKIWGERQQLLRASTRSFKDRSNNKA</sequence>
<feature type="transmembrane region" description="Helical" evidence="1">
    <location>
        <begin position="165"/>
        <end position="186"/>
    </location>
</feature>
<reference evidence="2 3" key="1">
    <citation type="submission" date="2023-01" db="EMBL/GenBank/DDBJ databases">
        <authorList>
            <person name="Kreplak J."/>
        </authorList>
    </citation>
    <scope>NUCLEOTIDE SEQUENCE [LARGE SCALE GENOMIC DNA]</scope>
</reference>
<evidence type="ECO:0000256" key="1">
    <source>
        <dbReference type="SAM" id="Phobius"/>
    </source>
</evidence>
<evidence type="ECO:0000313" key="3">
    <source>
        <dbReference type="Proteomes" id="UP001157006"/>
    </source>
</evidence>
<accession>A0AAV1AZH7</accession>
<organism evidence="2 3">
    <name type="scientific">Vicia faba</name>
    <name type="common">Broad bean</name>
    <name type="synonym">Faba vulgaris</name>
    <dbReference type="NCBI Taxonomy" id="3906"/>
    <lineage>
        <taxon>Eukaryota</taxon>
        <taxon>Viridiplantae</taxon>
        <taxon>Streptophyta</taxon>
        <taxon>Embryophyta</taxon>
        <taxon>Tracheophyta</taxon>
        <taxon>Spermatophyta</taxon>
        <taxon>Magnoliopsida</taxon>
        <taxon>eudicotyledons</taxon>
        <taxon>Gunneridae</taxon>
        <taxon>Pentapetalae</taxon>
        <taxon>rosids</taxon>
        <taxon>fabids</taxon>
        <taxon>Fabales</taxon>
        <taxon>Fabaceae</taxon>
        <taxon>Papilionoideae</taxon>
        <taxon>50 kb inversion clade</taxon>
        <taxon>NPAAA clade</taxon>
        <taxon>Hologalegina</taxon>
        <taxon>IRL clade</taxon>
        <taxon>Fabeae</taxon>
        <taxon>Vicia</taxon>
    </lineage>
</organism>
<dbReference type="Proteomes" id="UP001157006">
    <property type="component" value="Chromosome 5"/>
</dbReference>
<dbReference type="AlphaFoldDB" id="A0AAV1AZH7"/>
<keyword evidence="1" id="KW-0812">Transmembrane</keyword>
<keyword evidence="1" id="KW-1133">Transmembrane helix</keyword>
<evidence type="ECO:0000313" key="2">
    <source>
        <dbReference type="EMBL" id="CAI8615716.1"/>
    </source>
</evidence>
<gene>
    <name evidence="2" type="ORF">VFH_V192320</name>
</gene>
<name>A0AAV1AZH7_VICFA</name>
<feature type="transmembrane region" description="Helical" evidence="1">
    <location>
        <begin position="22"/>
        <end position="44"/>
    </location>
</feature>